<sequence length="148" mass="14735">MRRSYRYLLAPVAGTVVGVVSYIGVLPVVDAGLAALVTVFNAAVWTVAVGLYASVHGQLNRSGAGTAQQPQWESAKVGGISGGVASLGVTGTMGLFAAVGSFRFGAAVGLFVFGVVIASMAVGMLAVIRRFDGHSGPGGPGIAADPAD</sequence>
<evidence type="ECO:0008006" key="4">
    <source>
        <dbReference type="Google" id="ProtNLM"/>
    </source>
</evidence>
<evidence type="ECO:0000313" key="2">
    <source>
        <dbReference type="EMBL" id="MDS0259151.1"/>
    </source>
</evidence>
<name>A0ABU2FAA1_9EURY</name>
<evidence type="ECO:0000313" key="3">
    <source>
        <dbReference type="Proteomes" id="UP001259659"/>
    </source>
</evidence>
<keyword evidence="1" id="KW-0812">Transmembrane</keyword>
<feature type="transmembrane region" description="Helical" evidence="1">
    <location>
        <begin position="104"/>
        <end position="128"/>
    </location>
</feature>
<proteinExistence type="predicted"/>
<reference evidence="2 3" key="1">
    <citation type="submission" date="2022-06" db="EMBL/GenBank/DDBJ databases">
        <title>Haloarcula sp. a new haloarchaeum isolate from saline soil.</title>
        <authorList>
            <person name="Strakova D."/>
            <person name="Galisteo C."/>
            <person name="Sanchez-Porro C."/>
            <person name="Ventosa A."/>
        </authorList>
    </citation>
    <scope>NUCLEOTIDE SEQUENCE [LARGE SCALE GENOMIC DNA]</scope>
    <source>
        <strain evidence="2 3">S1CR25-12</strain>
    </source>
</reference>
<dbReference type="Proteomes" id="UP001259659">
    <property type="component" value="Unassembled WGS sequence"/>
</dbReference>
<comment type="caution">
    <text evidence="2">The sequence shown here is derived from an EMBL/GenBank/DDBJ whole genome shotgun (WGS) entry which is preliminary data.</text>
</comment>
<keyword evidence="1" id="KW-1133">Transmembrane helix</keyword>
<keyword evidence="3" id="KW-1185">Reference proteome</keyword>
<feature type="transmembrane region" description="Helical" evidence="1">
    <location>
        <begin position="31"/>
        <end position="55"/>
    </location>
</feature>
<feature type="transmembrane region" description="Helical" evidence="1">
    <location>
        <begin position="76"/>
        <end position="98"/>
    </location>
</feature>
<gene>
    <name evidence="2" type="ORF">NDI56_07070</name>
</gene>
<accession>A0ABU2FAA1</accession>
<organism evidence="2 3">
    <name type="scientific">Haloarcula saliterrae</name>
    <dbReference type="NCBI Taxonomy" id="2950534"/>
    <lineage>
        <taxon>Archaea</taxon>
        <taxon>Methanobacteriati</taxon>
        <taxon>Methanobacteriota</taxon>
        <taxon>Stenosarchaea group</taxon>
        <taxon>Halobacteria</taxon>
        <taxon>Halobacteriales</taxon>
        <taxon>Haloarculaceae</taxon>
        <taxon>Haloarcula</taxon>
    </lineage>
</organism>
<protein>
    <recommendedName>
        <fullName evidence="4">Sterol desaturase family protein</fullName>
    </recommendedName>
</protein>
<keyword evidence="1" id="KW-0472">Membrane</keyword>
<evidence type="ECO:0000256" key="1">
    <source>
        <dbReference type="SAM" id="Phobius"/>
    </source>
</evidence>
<dbReference type="EMBL" id="JAMQON010000001">
    <property type="protein sequence ID" value="MDS0259151.1"/>
    <property type="molecule type" value="Genomic_DNA"/>
</dbReference>
<dbReference type="RefSeq" id="WP_310918739.1">
    <property type="nucleotide sequence ID" value="NZ_JAMQON010000001.1"/>
</dbReference>
<feature type="transmembrane region" description="Helical" evidence="1">
    <location>
        <begin position="7"/>
        <end position="25"/>
    </location>
</feature>